<dbReference type="EMBL" id="VSRR010004213">
    <property type="protein sequence ID" value="MPC38936.1"/>
    <property type="molecule type" value="Genomic_DNA"/>
</dbReference>
<feature type="signal peptide" evidence="1">
    <location>
        <begin position="1"/>
        <end position="17"/>
    </location>
</feature>
<name>A0A5B7F0S0_PORTR</name>
<dbReference type="AlphaFoldDB" id="A0A5B7F0S0"/>
<keyword evidence="3" id="KW-1185">Reference proteome</keyword>
<evidence type="ECO:0000256" key="1">
    <source>
        <dbReference type="SAM" id="SignalP"/>
    </source>
</evidence>
<feature type="chain" id="PRO_5022944541" description="Secreted protein" evidence="1">
    <location>
        <begin position="18"/>
        <end position="113"/>
    </location>
</feature>
<proteinExistence type="predicted"/>
<sequence length="113" mass="12389">MFPAVEALCVCLAGVCTHPPTPSASESPVCLPLFVERKVFWTTITTTLTINTQHHDLNAVKTTTTLTTDTHYHHRLSAVLWCAAGAGRWLALPIIKFVIFESVNGWPEGEVVC</sequence>
<comment type="caution">
    <text evidence="2">The sequence shown here is derived from an EMBL/GenBank/DDBJ whole genome shotgun (WGS) entry which is preliminary data.</text>
</comment>
<reference evidence="2 3" key="1">
    <citation type="submission" date="2019-05" db="EMBL/GenBank/DDBJ databases">
        <title>Another draft genome of Portunus trituberculatus and its Hox gene families provides insights of decapod evolution.</title>
        <authorList>
            <person name="Jeong J.-H."/>
            <person name="Song I."/>
            <person name="Kim S."/>
            <person name="Choi T."/>
            <person name="Kim D."/>
            <person name="Ryu S."/>
            <person name="Kim W."/>
        </authorList>
    </citation>
    <scope>NUCLEOTIDE SEQUENCE [LARGE SCALE GENOMIC DNA]</scope>
    <source>
        <tissue evidence="2">Muscle</tissue>
    </source>
</reference>
<dbReference type="Proteomes" id="UP000324222">
    <property type="component" value="Unassembled WGS sequence"/>
</dbReference>
<protein>
    <recommendedName>
        <fullName evidence="4">Secreted protein</fullName>
    </recommendedName>
</protein>
<evidence type="ECO:0008006" key="4">
    <source>
        <dbReference type="Google" id="ProtNLM"/>
    </source>
</evidence>
<evidence type="ECO:0000313" key="3">
    <source>
        <dbReference type="Proteomes" id="UP000324222"/>
    </source>
</evidence>
<evidence type="ECO:0000313" key="2">
    <source>
        <dbReference type="EMBL" id="MPC38936.1"/>
    </source>
</evidence>
<accession>A0A5B7F0S0</accession>
<organism evidence="2 3">
    <name type="scientific">Portunus trituberculatus</name>
    <name type="common">Swimming crab</name>
    <name type="synonym">Neptunus trituberculatus</name>
    <dbReference type="NCBI Taxonomy" id="210409"/>
    <lineage>
        <taxon>Eukaryota</taxon>
        <taxon>Metazoa</taxon>
        <taxon>Ecdysozoa</taxon>
        <taxon>Arthropoda</taxon>
        <taxon>Crustacea</taxon>
        <taxon>Multicrustacea</taxon>
        <taxon>Malacostraca</taxon>
        <taxon>Eumalacostraca</taxon>
        <taxon>Eucarida</taxon>
        <taxon>Decapoda</taxon>
        <taxon>Pleocyemata</taxon>
        <taxon>Brachyura</taxon>
        <taxon>Eubrachyura</taxon>
        <taxon>Portunoidea</taxon>
        <taxon>Portunidae</taxon>
        <taxon>Portuninae</taxon>
        <taxon>Portunus</taxon>
    </lineage>
</organism>
<keyword evidence="1" id="KW-0732">Signal</keyword>
<gene>
    <name evidence="2" type="ORF">E2C01_032454</name>
</gene>